<feature type="non-terminal residue" evidence="10">
    <location>
        <position position="1"/>
    </location>
</feature>
<feature type="domain" description="Peptidase M24 C-terminal" evidence="9">
    <location>
        <begin position="1025"/>
        <end position="1064"/>
    </location>
</feature>
<evidence type="ECO:0000256" key="2">
    <source>
        <dbReference type="ARBA" id="ARBA00008766"/>
    </source>
</evidence>
<keyword evidence="4" id="KW-0378">Hydrolase</keyword>
<sequence length="1098" mass="123824">SDSVLHLPWTLQSIRTCQEPKDPARTKAAMDYLRLFCLAFAVGDLGLTMEDCRGQCYDGAGNMAGRLNGASSLIRAEHEKAIYVHCRNHRLNLCIANTCQLPIVRNMMDIMHITRPLTVKLQQKAMDLLKAKDQLALLKSVLGEMSANIDDKHHELYQEAVALARQVGVQPGMPRVAQRQIHRNNAPAATPEDYFKFNITRVFLDHVLQQLNTRFQDDVFVCNKGLSIIPSVLLATDPDWKANVLEFCIHYRQDMPNYAGVEAELLLWERLWKGRDHRGDVIPDSLEATLEDIDKDAYVNIYSILKVLITIPISSASCDAVVTVNKAGMWTDGRYFNQAGMQMDDNWTLMKEGMPGTPSKVEWLAKELKANDKVGVDANLFSIDKFETMKKELEKSTITLTAVSRNLVDQIWTEGRPPLSNATIFVLEMQYTGKSWKDKIKDLQNELTSNNATAFIVYKLDEVAWLLNLRGKDVPSNPFFFAFVIVTKDKVKVYVEDSKLTKDVREHLDNVELRPYNTSVLIADIKAEATKANAKIWLSKYASPYSAMNAIGQEDKVLLKDSPIALPKSIKNSVEIKGMKNAYNLLQYNFHTNIFMVSRMWYGNRRSSQNLTLPSNVCISMTEKLQDHVHLGEHSKREASESLFDGLRRDWIMKFSSLTLESKITTPEVTSEVEVTEVFKMGRAPQKPKGSGTRFTEKVKGYISKKPKDPEQDANDNDDHHDDDDGSLIEEESGYLEHEARKKDEVDVISEIGLAHPALYDGHNICEHITNDTLGKFKVTTLRKMSAIFDISFEGRDLKATLLKKLSDMLKDSVAIVEFFYWLKNEVAKGNDITELSSVAKLEEFKSAQEGYKGYSFDTIAGFGPNGAIIHYRPEESTNLKITDKNTFLVDTGSQFLDGTTDTTRTVHFGTPTAHQKDAYTRVLKGQIDLALTIFPETTQGRFLDVVARKELWRNGLDYRHGTGHGIGMFLSVHEGPQKISVGCPKPWEKPIVPGMFQSDEPGYYEDGKFGIRLETVIMAVDAETKINWQNNYHKQCREKVGKMLKDQGKEDVYKWLLQETEPISTEGSGGGAVNGAQVLAVSVIKISFPFISLFSLL</sequence>
<dbReference type="EMBL" id="LSMT01000570">
    <property type="protein sequence ID" value="PFX16149.1"/>
    <property type="molecule type" value="Genomic_DNA"/>
</dbReference>
<keyword evidence="10" id="KW-0031">Aminopeptidase</keyword>
<accession>A0A2B4RH67</accession>
<dbReference type="InterPro" id="IPR033740">
    <property type="entry name" value="Pept_M24B"/>
</dbReference>
<feature type="compositionally biased region" description="Basic and acidic residues" evidence="6">
    <location>
        <begin position="695"/>
        <end position="711"/>
    </location>
</feature>
<dbReference type="GO" id="GO:0005737">
    <property type="term" value="C:cytoplasm"/>
    <property type="evidence" value="ECO:0007669"/>
    <property type="project" value="UniProtKB-ARBA"/>
</dbReference>
<dbReference type="AlphaFoldDB" id="A0A2B4RH67"/>
<evidence type="ECO:0000256" key="4">
    <source>
        <dbReference type="ARBA" id="ARBA00022801"/>
    </source>
</evidence>
<comment type="caution">
    <text evidence="10">The sequence shown here is derived from an EMBL/GenBank/DDBJ whole genome shotgun (WGS) entry which is preliminary data.</text>
</comment>
<dbReference type="InterPro" id="IPR000587">
    <property type="entry name" value="Creatinase_N"/>
</dbReference>
<keyword evidence="11" id="KW-1185">Reference proteome</keyword>
<evidence type="ECO:0000313" key="10">
    <source>
        <dbReference type="EMBL" id="PFX16149.1"/>
    </source>
</evidence>
<evidence type="ECO:0000256" key="6">
    <source>
        <dbReference type="SAM" id="MobiDB-lite"/>
    </source>
</evidence>
<evidence type="ECO:0000259" key="7">
    <source>
        <dbReference type="Pfam" id="PF00557"/>
    </source>
</evidence>
<feature type="compositionally biased region" description="Acidic residues" evidence="6">
    <location>
        <begin position="712"/>
        <end position="728"/>
    </location>
</feature>
<dbReference type="PANTHER" id="PTHR43763">
    <property type="entry name" value="XAA-PRO AMINOPEPTIDASE 1"/>
    <property type="match status" value="1"/>
</dbReference>
<evidence type="ECO:0000256" key="5">
    <source>
        <dbReference type="ARBA" id="ARBA00023211"/>
    </source>
</evidence>
<dbReference type="GO" id="GO:0070006">
    <property type="term" value="F:metalloaminopeptidase activity"/>
    <property type="evidence" value="ECO:0007669"/>
    <property type="project" value="InterPro"/>
</dbReference>
<dbReference type="InterPro" id="IPR032416">
    <property type="entry name" value="Peptidase_M24_C"/>
</dbReference>
<protein>
    <submittedName>
        <fullName evidence="10">Xaa-Pro aminopeptidase 1</fullName>
    </submittedName>
</protein>
<dbReference type="PANTHER" id="PTHR43763:SF6">
    <property type="entry name" value="XAA-PRO AMINOPEPTIDASE 1"/>
    <property type="match status" value="1"/>
</dbReference>
<keyword evidence="3" id="KW-0479">Metal-binding</keyword>
<evidence type="ECO:0000259" key="8">
    <source>
        <dbReference type="Pfam" id="PF01321"/>
    </source>
</evidence>
<feature type="region of interest" description="Disordered" evidence="6">
    <location>
        <begin position="683"/>
        <end position="728"/>
    </location>
</feature>
<dbReference type="CDD" id="cd01085">
    <property type="entry name" value="APP"/>
    <property type="match status" value="1"/>
</dbReference>
<name>A0A2B4RH67_STYPI</name>
<keyword evidence="10" id="KW-0645">Protease</keyword>
<dbReference type="Gene3D" id="3.90.230.10">
    <property type="entry name" value="Creatinase/methionine aminopeptidase superfamily"/>
    <property type="match status" value="1"/>
</dbReference>
<evidence type="ECO:0000256" key="1">
    <source>
        <dbReference type="ARBA" id="ARBA00001936"/>
    </source>
</evidence>
<dbReference type="Pfam" id="PF00557">
    <property type="entry name" value="Peptidase_M24"/>
    <property type="match status" value="1"/>
</dbReference>
<dbReference type="Pfam" id="PF01321">
    <property type="entry name" value="Creatinase_N"/>
    <property type="match status" value="1"/>
</dbReference>
<reference evidence="11" key="1">
    <citation type="journal article" date="2017" name="bioRxiv">
        <title>Comparative analysis of the genomes of Stylophora pistillata and Acropora digitifera provides evidence for extensive differences between species of corals.</title>
        <authorList>
            <person name="Voolstra C.R."/>
            <person name="Li Y."/>
            <person name="Liew Y.J."/>
            <person name="Baumgarten S."/>
            <person name="Zoccola D."/>
            <person name="Flot J.-F."/>
            <person name="Tambutte S."/>
            <person name="Allemand D."/>
            <person name="Aranda M."/>
        </authorList>
    </citation>
    <scope>NUCLEOTIDE SEQUENCE [LARGE SCALE GENOMIC DNA]</scope>
</reference>
<evidence type="ECO:0000256" key="3">
    <source>
        <dbReference type="ARBA" id="ARBA00022723"/>
    </source>
</evidence>
<feature type="domain" description="Peptidase M24" evidence="7">
    <location>
        <begin position="813"/>
        <end position="1018"/>
    </location>
</feature>
<comment type="cofactor">
    <cofactor evidence="1">
        <name>Mn(2+)</name>
        <dbReference type="ChEBI" id="CHEBI:29035"/>
    </cofactor>
</comment>
<dbReference type="STRING" id="50429.A0A2B4RH67"/>
<dbReference type="InterPro" id="IPR000994">
    <property type="entry name" value="Pept_M24"/>
</dbReference>
<dbReference type="Gene3D" id="3.40.350.10">
    <property type="entry name" value="Creatinase/prolidase N-terminal domain"/>
    <property type="match status" value="2"/>
</dbReference>
<dbReference type="InterPro" id="IPR050422">
    <property type="entry name" value="X-Pro_aminopeptidase_P"/>
</dbReference>
<feature type="domain" description="Creatinase N-terminal" evidence="8">
    <location>
        <begin position="320"/>
        <end position="400"/>
    </location>
</feature>
<dbReference type="InterPro" id="IPR036005">
    <property type="entry name" value="Creatinase/aminopeptidase-like"/>
</dbReference>
<dbReference type="Pfam" id="PF16188">
    <property type="entry name" value="Peptidase_M24_C"/>
    <property type="match status" value="1"/>
</dbReference>
<dbReference type="GO" id="GO:0046872">
    <property type="term" value="F:metal ion binding"/>
    <property type="evidence" value="ECO:0007669"/>
    <property type="project" value="UniProtKB-KW"/>
</dbReference>
<dbReference type="OrthoDB" id="9995434at2759"/>
<evidence type="ECO:0000313" key="11">
    <source>
        <dbReference type="Proteomes" id="UP000225706"/>
    </source>
</evidence>
<organism evidence="10 11">
    <name type="scientific">Stylophora pistillata</name>
    <name type="common">Smooth cauliflower coral</name>
    <dbReference type="NCBI Taxonomy" id="50429"/>
    <lineage>
        <taxon>Eukaryota</taxon>
        <taxon>Metazoa</taxon>
        <taxon>Cnidaria</taxon>
        <taxon>Anthozoa</taxon>
        <taxon>Hexacorallia</taxon>
        <taxon>Scleractinia</taxon>
        <taxon>Astrocoeniina</taxon>
        <taxon>Pocilloporidae</taxon>
        <taxon>Stylophora</taxon>
    </lineage>
</organism>
<dbReference type="Pfam" id="PF16189">
    <property type="entry name" value="Creatinase_N_2"/>
    <property type="match status" value="1"/>
</dbReference>
<gene>
    <name evidence="10" type="primary">Xpnpep1</name>
    <name evidence="10" type="ORF">AWC38_SpisGene19591</name>
</gene>
<dbReference type="Proteomes" id="UP000225706">
    <property type="component" value="Unassembled WGS sequence"/>
</dbReference>
<dbReference type="InterPro" id="IPR029149">
    <property type="entry name" value="Creatin/AminoP/Spt16_N"/>
</dbReference>
<dbReference type="SUPFAM" id="SSF55920">
    <property type="entry name" value="Creatinase/aminopeptidase"/>
    <property type="match status" value="1"/>
</dbReference>
<keyword evidence="5" id="KW-0464">Manganese</keyword>
<dbReference type="FunFam" id="3.90.230.10:FF:000007">
    <property type="entry name" value="Xaa-Pro aminopeptidase P"/>
    <property type="match status" value="1"/>
</dbReference>
<proteinExistence type="inferred from homology"/>
<comment type="similarity">
    <text evidence="2">Belongs to the peptidase M24B family.</text>
</comment>
<evidence type="ECO:0000259" key="9">
    <source>
        <dbReference type="Pfam" id="PF16188"/>
    </source>
</evidence>